<name>D4F9G2_EDWTA</name>
<dbReference type="EMBL" id="ADGK01000274">
    <property type="protein sequence ID" value="EFE21610.1"/>
    <property type="molecule type" value="Genomic_DNA"/>
</dbReference>
<dbReference type="HOGENOM" id="CLU_3288760_0_0_6"/>
<evidence type="ECO:0000313" key="1">
    <source>
        <dbReference type="EMBL" id="EFE21610.1"/>
    </source>
</evidence>
<sequence>MFIKPCFILSGSGRRNCAARHIYRCGRQKEKKVSATAETK</sequence>
<organism evidence="1 2">
    <name type="scientific">Edwardsiella tarda ATCC 23685</name>
    <dbReference type="NCBI Taxonomy" id="500638"/>
    <lineage>
        <taxon>Bacteria</taxon>
        <taxon>Pseudomonadati</taxon>
        <taxon>Pseudomonadota</taxon>
        <taxon>Gammaproteobacteria</taxon>
        <taxon>Enterobacterales</taxon>
        <taxon>Hafniaceae</taxon>
        <taxon>Edwardsiella</taxon>
    </lineage>
</organism>
<dbReference type="Proteomes" id="UP000003692">
    <property type="component" value="Unassembled WGS sequence"/>
</dbReference>
<accession>D4F9G2</accession>
<gene>
    <name evidence="1" type="ORF">EDWATA_03420</name>
</gene>
<proteinExistence type="predicted"/>
<evidence type="ECO:0000313" key="2">
    <source>
        <dbReference type="Proteomes" id="UP000003692"/>
    </source>
</evidence>
<protein>
    <submittedName>
        <fullName evidence="1">Uncharacterized protein</fullName>
    </submittedName>
</protein>
<comment type="caution">
    <text evidence="1">The sequence shown here is derived from an EMBL/GenBank/DDBJ whole genome shotgun (WGS) entry which is preliminary data.</text>
</comment>
<reference evidence="1 2" key="1">
    <citation type="submission" date="2010-02" db="EMBL/GenBank/DDBJ databases">
        <authorList>
            <person name="Weinstock G."/>
            <person name="Sodergren E."/>
            <person name="Clifton S."/>
            <person name="Fulton L."/>
            <person name="Fulton B."/>
            <person name="Courtney L."/>
            <person name="Fronick C."/>
            <person name="Harrison M."/>
            <person name="Strong C."/>
            <person name="Farmer C."/>
            <person name="Delahaunty K."/>
            <person name="Markovic C."/>
            <person name="Hall O."/>
            <person name="Minx P."/>
            <person name="Tomlinson C."/>
            <person name="Mitreva M."/>
            <person name="Nelson J."/>
            <person name="Hou S."/>
            <person name="Wollam A."/>
            <person name="Pepin K.H."/>
            <person name="Johnson M."/>
            <person name="Bhonagiri V."/>
            <person name="Zhang X."/>
            <person name="Suruliraj S."/>
            <person name="Warren W."/>
            <person name="Chinwalla A."/>
            <person name="Mardis E.R."/>
            <person name="Wilson R.K."/>
        </authorList>
    </citation>
    <scope>NUCLEOTIDE SEQUENCE [LARGE SCALE GENOMIC DNA]</scope>
    <source>
        <strain evidence="1 2">ATCC 23685</strain>
    </source>
</reference>
<dbReference type="AlphaFoldDB" id="D4F9G2"/>